<name>A0A0A3XPN8_BRAJP</name>
<dbReference type="GO" id="GO:0046464">
    <property type="term" value="P:acylglycerol catabolic process"/>
    <property type="evidence" value="ECO:0007669"/>
    <property type="project" value="TreeGrafter"/>
</dbReference>
<gene>
    <name evidence="2" type="ORF">MA20_34960</name>
</gene>
<reference evidence="2 3" key="1">
    <citation type="submission" date="2014-09" db="EMBL/GenBank/DDBJ databases">
        <title>Draft genome of Bradyrhizobium japonicum Is-34.</title>
        <authorList>
            <person name="Tsurumaru H."/>
            <person name="Yamakawa T."/>
            <person name="Hashimoto S."/>
            <person name="Okizaki K."/>
            <person name="Kanesaki Y."/>
            <person name="Yoshikawa H."/>
            <person name="Yajima S."/>
        </authorList>
    </citation>
    <scope>NUCLEOTIDE SEQUENCE [LARGE SCALE GENOMIC DNA]</scope>
    <source>
        <strain evidence="2 3">Is-34</strain>
    </source>
</reference>
<dbReference type="PRINTS" id="PR00111">
    <property type="entry name" value="ABHYDROLASE"/>
</dbReference>
<dbReference type="Proteomes" id="UP000030377">
    <property type="component" value="Unassembled WGS sequence"/>
</dbReference>
<accession>A0A0A3XPN8</accession>
<dbReference type="InterPro" id="IPR050266">
    <property type="entry name" value="AB_hydrolase_sf"/>
</dbReference>
<sequence>MMTCTHVSAPTRFLEANGIRFAYRRFGMKTGTPLVFMQHFRGGMDHWDPAVTDGLASNRPIILFNNVGVANTNGETPNTVDVMARHAAQFVNGLGLRQVDLLGFSIGGYVAQSFALQHPDLVRKLILVGTGPRGGEPSKDVSVSHFAVSTDTRTGEGPLEAFLYLFFSPSARSQAAGKAFWKRRHARENDVDPPSSAQTMRAQLAAAQDWRRVNGERYAELKHIGHRTLIVNGSNDIMVPTINSFTLSQRIPNAQLILYPDSGHASHFQYPELFVSDARTFLES</sequence>
<evidence type="ECO:0000313" key="3">
    <source>
        <dbReference type="Proteomes" id="UP000030377"/>
    </source>
</evidence>
<dbReference type="Gene3D" id="3.40.50.1820">
    <property type="entry name" value="alpha/beta hydrolase"/>
    <property type="match status" value="1"/>
</dbReference>
<evidence type="ECO:0000313" key="2">
    <source>
        <dbReference type="EMBL" id="KGT75239.1"/>
    </source>
</evidence>
<dbReference type="GO" id="GO:0047372">
    <property type="term" value="F:monoacylglycerol lipase activity"/>
    <property type="evidence" value="ECO:0007669"/>
    <property type="project" value="TreeGrafter"/>
</dbReference>
<feature type="domain" description="AB hydrolase-1" evidence="1">
    <location>
        <begin position="40"/>
        <end position="269"/>
    </location>
</feature>
<dbReference type="AlphaFoldDB" id="A0A0A3XPN8"/>
<protein>
    <submittedName>
        <fullName evidence="2">Alpha/beta hydrolase</fullName>
    </submittedName>
</protein>
<dbReference type="PANTHER" id="PTHR43798">
    <property type="entry name" value="MONOACYLGLYCEROL LIPASE"/>
    <property type="match status" value="1"/>
</dbReference>
<dbReference type="SUPFAM" id="SSF53474">
    <property type="entry name" value="alpha/beta-Hydrolases"/>
    <property type="match status" value="1"/>
</dbReference>
<evidence type="ECO:0000259" key="1">
    <source>
        <dbReference type="Pfam" id="PF00561"/>
    </source>
</evidence>
<dbReference type="InterPro" id="IPR000073">
    <property type="entry name" value="AB_hydrolase_1"/>
</dbReference>
<comment type="caution">
    <text evidence="2">The sequence shown here is derived from an EMBL/GenBank/DDBJ whole genome shotgun (WGS) entry which is preliminary data.</text>
</comment>
<dbReference type="Pfam" id="PF00561">
    <property type="entry name" value="Abhydrolase_1"/>
    <property type="match status" value="1"/>
</dbReference>
<dbReference type="EMBL" id="JRPN01000026">
    <property type="protein sequence ID" value="KGT75239.1"/>
    <property type="molecule type" value="Genomic_DNA"/>
</dbReference>
<dbReference type="InterPro" id="IPR029058">
    <property type="entry name" value="AB_hydrolase_fold"/>
</dbReference>
<dbReference type="GO" id="GO:0016020">
    <property type="term" value="C:membrane"/>
    <property type="evidence" value="ECO:0007669"/>
    <property type="project" value="TreeGrafter"/>
</dbReference>
<proteinExistence type="predicted"/>
<organism evidence="2 3">
    <name type="scientific">Bradyrhizobium japonicum</name>
    <dbReference type="NCBI Taxonomy" id="375"/>
    <lineage>
        <taxon>Bacteria</taxon>
        <taxon>Pseudomonadati</taxon>
        <taxon>Pseudomonadota</taxon>
        <taxon>Alphaproteobacteria</taxon>
        <taxon>Hyphomicrobiales</taxon>
        <taxon>Nitrobacteraceae</taxon>
        <taxon>Bradyrhizobium</taxon>
    </lineage>
</organism>
<dbReference type="PANTHER" id="PTHR43798:SF5">
    <property type="entry name" value="MONOACYLGLYCEROL LIPASE ABHD6"/>
    <property type="match status" value="1"/>
</dbReference>
<keyword evidence="2" id="KW-0378">Hydrolase</keyword>